<evidence type="ECO:0000313" key="2">
    <source>
        <dbReference type="Proteomes" id="UP000238801"/>
    </source>
</evidence>
<gene>
    <name evidence="1" type="ORF">BCF33_2450</name>
</gene>
<comment type="caution">
    <text evidence="1">The sequence shown here is derived from an EMBL/GenBank/DDBJ whole genome shotgun (WGS) entry which is preliminary data.</text>
</comment>
<name>A0A2T0X3P4_9RHOB</name>
<dbReference type="RefSeq" id="WP_106161157.1">
    <property type="nucleotide sequence ID" value="NZ_PVTT01000002.1"/>
</dbReference>
<dbReference type="AlphaFoldDB" id="A0A2T0X3P4"/>
<dbReference type="Proteomes" id="UP000238801">
    <property type="component" value="Unassembled WGS sequence"/>
</dbReference>
<organism evidence="1 2">
    <name type="scientific">Hasllibacter halocynthiae</name>
    <dbReference type="NCBI Taxonomy" id="595589"/>
    <lineage>
        <taxon>Bacteria</taxon>
        <taxon>Pseudomonadati</taxon>
        <taxon>Pseudomonadota</taxon>
        <taxon>Alphaproteobacteria</taxon>
        <taxon>Rhodobacterales</taxon>
        <taxon>Roseobacteraceae</taxon>
        <taxon>Hasllibacter</taxon>
    </lineage>
</organism>
<keyword evidence="2" id="KW-1185">Reference proteome</keyword>
<accession>A0A2T0X3P4</accession>
<reference evidence="1 2" key="1">
    <citation type="submission" date="2018-03" db="EMBL/GenBank/DDBJ databases">
        <title>Genomic Encyclopedia of Archaeal and Bacterial Type Strains, Phase II (KMG-II): from individual species to whole genera.</title>
        <authorList>
            <person name="Goeker M."/>
        </authorList>
    </citation>
    <scope>NUCLEOTIDE SEQUENCE [LARGE SCALE GENOMIC DNA]</scope>
    <source>
        <strain evidence="1 2">DSM 29318</strain>
    </source>
</reference>
<evidence type="ECO:0000313" key="1">
    <source>
        <dbReference type="EMBL" id="PRY93576.1"/>
    </source>
</evidence>
<proteinExistence type="predicted"/>
<dbReference type="EMBL" id="PVTT01000002">
    <property type="protein sequence ID" value="PRY93576.1"/>
    <property type="molecule type" value="Genomic_DNA"/>
</dbReference>
<sequence>MRIIHATILETAPADDMGRATGLVHLKWQPAPGAPVREEAIRTTAALDDPKGRDLRTALVAGAFAAMVEGARAA</sequence>
<protein>
    <submittedName>
        <fullName evidence="1">Uncharacterized protein</fullName>
    </submittedName>
</protein>